<dbReference type="InterPro" id="IPR034660">
    <property type="entry name" value="DinB/YfiT-like"/>
</dbReference>
<dbReference type="Proteomes" id="UP001500221">
    <property type="component" value="Unassembled WGS sequence"/>
</dbReference>
<dbReference type="EMBL" id="BAABKG010000001">
    <property type="protein sequence ID" value="GAA5141092.1"/>
    <property type="molecule type" value="Genomic_DNA"/>
</dbReference>
<sequence length="209" mass="22507">MAEPDLMQLAERERSSLAALLEGLTQEQWRAPSLCRDWSVRDVAVHVVGYDELGAAGTAKAFVRGGVRVDSVNRYVLERYADLDTAGVVAMVVRCRRPRGLTAGFGGGIALTDGTIHQQDIRRALSIPREIPEAQLVSVLDFALKAPTLPGRRNARRLHLAATDVDWSHGSGPRVDGPAEALLMAVAGRPDALGDLSGDGLPTLRARLR</sequence>
<comment type="caution">
    <text evidence="2">The sequence shown here is derived from an EMBL/GenBank/DDBJ whole genome shotgun (WGS) entry which is preliminary data.</text>
</comment>
<gene>
    <name evidence="2" type="ORF">GCM10023340_02240</name>
</gene>
<keyword evidence="3" id="KW-1185">Reference proteome</keyword>
<keyword evidence="2" id="KW-0413">Isomerase</keyword>
<dbReference type="InterPro" id="IPR024344">
    <property type="entry name" value="MDMPI_metal-binding"/>
</dbReference>
<reference evidence="3" key="1">
    <citation type="journal article" date="2019" name="Int. J. Syst. Evol. Microbiol.">
        <title>The Global Catalogue of Microorganisms (GCM) 10K type strain sequencing project: providing services to taxonomists for standard genome sequencing and annotation.</title>
        <authorList>
            <consortium name="The Broad Institute Genomics Platform"/>
            <consortium name="The Broad Institute Genome Sequencing Center for Infectious Disease"/>
            <person name="Wu L."/>
            <person name="Ma J."/>
        </authorList>
    </citation>
    <scope>NUCLEOTIDE SEQUENCE [LARGE SCALE GENOMIC DNA]</scope>
    <source>
        <strain evidence="3">JCM 18459</strain>
    </source>
</reference>
<dbReference type="SUPFAM" id="SSF109854">
    <property type="entry name" value="DinB/YfiT-like putative metalloenzymes"/>
    <property type="match status" value="1"/>
</dbReference>
<dbReference type="InterPro" id="IPR017517">
    <property type="entry name" value="Maleyloyr_isom"/>
</dbReference>
<feature type="domain" description="Mycothiol-dependent maleylpyruvate isomerase metal-binding" evidence="1">
    <location>
        <begin position="12"/>
        <end position="80"/>
    </location>
</feature>
<dbReference type="RefSeq" id="WP_345453530.1">
    <property type="nucleotide sequence ID" value="NZ_BAABKG010000001.1"/>
</dbReference>
<protein>
    <submittedName>
        <fullName evidence="2">Maleylpyruvate isomerase family mycothiol-dependent enzyme</fullName>
    </submittedName>
</protein>
<evidence type="ECO:0000313" key="3">
    <source>
        <dbReference type="Proteomes" id="UP001500221"/>
    </source>
</evidence>
<organism evidence="2 3">
    <name type="scientific">Nocardioides marinquilinus</name>
    <dbReference type="NCBI Taxonomy" id="1210400"/>
    <lineage>
        <taxon>Bacteria</taxon>
        <taxon>Bacillati</taxon>
        <taxon>Actinomycetota</taxon>
        <taxon>Actinomycetes</taxon>
        <taxon>Propionibacteriales</taxon>
        <taxon>Nocardioidaceae</taxon>
        <taxon>Nocardioides</taxon>
    </lineage>
</organism>
<dbReference type="NCBIfam" id="TIGR03083">
    <property type="entry name" value="maleylpyruvate isomerase family mycothiol-dependent enzyme"/>
    <property type="match status" value="1"/>
</dbReference>
<dbReference type="Gene3D" id="1.20.120.450">
    <property type="entry name" value="dinb family like domain"/>
    <property type="match status" value="1"/>
</dbReference>
<evidence type="ECO:0000259" key="1">
    <source>
        <dbReference type="Pfam" id="PF11716"/>
    </source>
</evidence>
<accession>A0ABP9P5F2</accession>
<dbReference type="Pfam" id="PF11716">
    <property type="entry name" value="MDMPI_N"/>
    <property type="match status" value="1"/>
</dbReference>
<proteinExistence type="predicted"/>
<dbReference type="GO" id="GO:0016853">
    <property type="term" value="F:isomerase activity"/>
    <property type="evidence" value="ECO:0007669"/>
    <property type="project" value="UniProtKB-KW"/>
</dbReference>
<evidence type="ECO:0000313" key="2">
    <source>
        <dbReference type="EMBL" id="GAA5141092.1"/>
    </source>
</evidence>
<name>A0ABP9P5F2_9ACTN</name>